<name>A0ACC1TH01_9AGAR</name>
<comment type="caution">
    <text evidence="1">The sequence shown here is derived from an EMBL/GenBank/DDBJ whole genome shotgun (WGS) entry which is preliminary data.</text>
</comment>
<dbReference type="Proteomes" id="UP001163835">
    <property type="component" value="Unassembled WGS sequence"/>
</dbReference>
<keyword evidence="2" id="KW-1185">Reference proteome</keyword>
<reference evidence="1" key="1">
    <citation type="submission" date="2022-09" db="EMBL/GenBank/DDBJ databases">
        <title>A Global Phylogenomic Analysis of the Shiitake Genus Lentinula.</title>
        <authorList>
            <consortium name="DOE Joint Genome Institute"/>
            <person name="Sierra-Patev S."/>
            <person name="Min B."/>
            <person name="Naranjo-Ortiz M."/>
            <person name="Looney B."/>
            <person name="Konkel Z."/>
            <person name="Slot J.C."/>
            <person name="Sakamoto Y."/>
            <person name="Steenwyk J.L."/>
            <person name="Rokas A."/>
            <person name="Carro J."/>
            <person name="Camarero S."/>
            <person name="Ferreira P."/>
            <person name="Molpeceres G."/>
            <person name="Ruiz-Duenas F.J."/>
            <person name="Serrano A."/>
            <person name="Henrissat B."/>
            <person name="Drula E."/>
            <person name="Hughes K.W."/>
            <person name="Mata J.L."/>
            <person name="Ishikawa N.K."/>
            <person name="Vargas-Isla R."/>
            <person name="Ushijima S."/>
            <person name="Smith C.A."/>
            <person name="Ahrendt S."/>
            <person name="Andreopoulos W."/>
            <person name="He G."/>
            <person name="Labutti K."/>
            <person name="Lipzen A."/>
            <person name="Ng V."/>
            <person name="Riley R."/>
            <person name="Sandor L."/>
            <person name="Barry K."/>
            <person name="Martinez A.T."/>
            <person name="Xiao Y."/>
            <person name="Gibbons J.G."/>
            <person name="Terashima K."/>
            <person name="Grigoriev I.V."/>
            <person name="Hibbett D.S."/>
        </authorList>
    </citation>
    <scope>NUCLEOTIDE SEQUENCE</scope>
    <source>
        <strain evidence="1">TMI1499</strain>
    </source>
</reference>
<gene>
    <name evidence="1" type="ORF">F5876DRAFT_71001</name>
</gene>
<evidence type="ECO:0000313" key="1">
    <source>
        <dbReference type="EMBL" id="KAJ3803982.1"/>
    </source>
</evidence>
<organism evidence="1 2">
    <name type="scientific">Lentinula aff. lateritia</name>
    <dbReference type="NCBI Taxonomy" id="2804960"/>
    <lineage>
        <taxon>Eukaryota</taxon>
        <taxon>Fungi</taxon>
        <taxon>Dikarya</taxon>
        <taxon>Basidiomycota</taxon>
        <taxon>Agaricomycotina</taxon>
        <taxon>Agaricomycetes</taxon>
        <taxon>Agaricomycetidae</taxon>
        <taxon>Agaricales</taxon>
        <taxon>Marasmiineae</taxon>
        <taxon>Omphalotaceae</taxon>
        <taxon>Lentinula</taxon>
    </lineage>
</organism>
<evidence type="ECO:0000313" key="2">
    <source>
        <dbReference type="Proteomes" id="UP001163835"/>
    </source>
</evidence>
<sequence>MTSSMEMEAYTLMFTPPLTQAAKITEILRKLKKEGAKGMSRSVSQQSSSIVRRTQSFLIMELVRPGTSPAPKEVPDYNQEFTKSWNFVKVHPDERQLARGIKSADVPTHLQAMVNSLVTESIRIDEGCLKYLLKNAKQTGLSAFKLRFFEQSKIWTFYWMSNSLSILPFIKQFFDYSITVWEMIYMSNLMVNIRKLWVQLATLFKPNLQNSRKIVHWYFPLHPTSIF</sequence>
<accession>A0ACC1TH01</accession>
<proteinExistence type="predicted"/>
<protein>
    <submittedName>
        <fullName evidence="1">Uncharacterized protein</fullName>
    </submittedName>
</protein>
<dbReference type="EMBL" id="MU796448">
    <property type="protein sequence ID" value="KAJ3803982.1"/>
    <property type="molecule type" value="Genomic_DNA"/>
</dbReference>